<accession>A0ABU9GTE2</accession>
<reference evidence="1 2" key="1">
    <citation type="submission" date="2024-02" db="EMBL/GenBank/DDBJ databases">
        <title>Bacteria isolated from the canopy kelp, Nereocystis luetkeana.</title>
        <authorList>
            <person name="Pfister C.A."/>
            <person name="Younker I.T."/>
            <person name="Light S.H."/>
        </authorList>
    </citation>
    <scope>NUCLEOTIDE SEQUENCE [LARGE SCALE GENOMIC DNA]</scope>
    <source>
        <strain evidence="1 2">TI.1.05</strain>
    </source>
</reference>
<keyword evidence="2" id="KW-1185">Reference proteome</keyword>
<dbReference type="RefSeq" id="WP_341598653.1">
    <property type="nucleotide sequence ID" value="NZ_JBAKAZ010000061.1"/>
</dbReference>
<evidence type="ECO:0000313" key="1">
    <source>
        <dbReference type="EMBL" id="MEL0630526.1"/>
    </source>
</evidence>
<name>A0ABU9GTE2_9GAMM</name>
<dbReference type="InterPro" id="IPR014955">
    <property type="entry name" value="DUF1826"/>
</dbReference>
<dbReference type="EMBL" id="JBAKAZ010000061">
    <property type="protein sequence ID" value="MEL0630526.1"/>
    <property type="molecule type" value="Genomic_DNA"/>
</dbReference>
<organism evidence="1 2">
    <name type="scientific">Psychromonas aquatilis</name>
    <dbReference type="NCBI Taxonomy" id="2005072"/>
    <lineage>
        <taxon>Bacteria</taxon>
        <taxon>Pseudomonadati</taxon>
        <taxon>Pseudomonadota</taxon>
        <taxon>Gammaproteobacteria</taxon>
        <taxon>Alteromonadales</taxon>
        <taxon>Psychromonadaceae</taxon>
        <taxon>Psychromonas</taxon>
    </lineage>
</organism>
<gene>
    <name evidence="1" type="ORF">V6256_12995</name>
</gene>
<dbReference type="Pfam" id="PF08856">
    <property type="entry name" value="DUF1826"/>
    <property type="match status" value="1"/>
</dbReference>
<dbReference type="Proteomes" id="UP001369082">
    <property type="component" value="Unassembled WGS sequence"/>
</dbReference>
<sequence length="222" mass="24140">MMSHSTIAPCSIQTSFLSSIASESAILNEIYNPKHNIAIWQRALPSTLTADIDKMLAAGESIALVKSVSPEETAEYIRYKLSDYDCAAALSEDIALIVDMFCCLFNVKAAGMRLTALDTAMCPKFHVDQIPCRLVTTFSGLATQWLESQPSEGADTAHTSANTIAGLSELNDTEFTVQQMQAGDVALLKGSGWEGNENRGLIHRSPALETNERRLLLTLDLL</sequence>
<proteinExistence type="predicted"/>
<protein>
    <submittedName>
        <fullName evidence="1">DUF1826 domain-containing protein</fullName>
    </submittedName>
</protein>
<evidence type="ECO:0000313" key="2">
    <source>
        <dbReference type="Proteomes" id="UP001369082"/>
    </source>
</evidence>
<comment type="caution">
    <text evidence="1">The sequence shown here is derived from an EMBL/GenBank/DDBJ whole genome shotgun (WGS) entry which is preliminary data.</text>
</comment>